<dbReference type="SUPFAM" id="SSF48403">
    <property type="entry name" value="Ankyrin repeat"/>
    <property type="match status" value="1"/>
</dbReference>
<dbReference type="Gene3D" id="1.25.40.20">
    <property type="entry name" value="Ankyrin repeat-containing domain"/>
    <property type="match status" value="1"/>
</dbReference>
<dbReference type="SMART" id="SM00248">
    <property type="entry name" value="ANK"/>
    <property type="match status" value="3"/>
</dbReference>
<dbReference type="InterPro" id="IPR052895">
    <property type="entry name" value="HetReg/Transcr_Mod"/>
</dbReference>
<feature type="non-terminal residue" evidence="3">
    <location>
        <position position="1114"/>
    </location>
</feature>
<name>F9G6C7_FUSOF</name>
<dbReference type="PROSITE" id="PS50297">
    <property type="entry name" value="ANK_REP_REGION"/>
    <property type="match status" value="3"/>
</dbReference>
<dbReference type="InterPro" id="IPR002110">
    <property type="entry name" value="Ankyrin_rpt"/>
</dbReference>
<proteinExistence type="predicted"/>
<dbReference type="InterPro" id="IPR036770">
    <property type="entry name" value="Ankyrin_rpt-contain_sf"/>
</dbReference>
<evidence type="ECO:0000256" key="1">
    <source>
        <dbReference type="PROSITE-ProRule" id="PRU00023"/>
    </source>
</evidence>
<feature type="repeat" description="ANK" evidence="1">
    <location>
        <begin position="1010"/>
        <end position="1032"/>
    </location>
</feature>
<evidence type="ECO:0000259" key="2">
    <source>
        <dbReference type="Pfam" id="PF06985"/>
    </source>
</evidence>
<gene>
    <name evidence="3" type="ORF">FOXB_14209</name>
</gene>
<feature type="repeat" description="ANK" evidence="1">
    <location>
        <begin position="1077"/>
        <end position="1109"/>
    </location>
</feature>
<protein>
    <recommendedName>
        <fullName evidence="2">Heterokaryon incompatibility domain-containing protein</fullName>
    </recommendedName>
</protein>
<comment type="caution">
    <text evidence="3">The sequence shown here is derived from an EMBL/GenBank/DDBJ whole genome shotgun (WGS) entry which is preliminary data.</text>
</comment>
<organism evidence="3">
    <name type="scientific">Fusarium oxysporum (strain Fo5176)</name>
    <name type="common">Fusarium vascular wilt</name>
    <dbReference type="NCBI Taxonomy" id="660025"/>
    <lineage>
        <taxon>Eukaryota</taxon>
        <taxon>Fungi</taxon>
        <taxon>Dikarya</taxon>
        <taxon>Ascomycota</taxon>
        <taxon>Pezizomycotina</taxon>
        <taxon>Sordariomycetes</taxon>
        <taxon>Hypocreomycetidae</taxon>
        <taxon>Hypocreales</taxon>
        <taxon>Nectriaceae</taxon>
        <taxon>Fusarium</taxon>
        <taxon>Fusarium oxysporum species complex</taxon>
    </lineage>
</organism>
<dbReference type="Pfam" id="PF06985">
    <property type="entry name" value="HET"/>
    <property type="match status" value="1"/>
</dbReference>
<keyword evidence="1" id="KW-0040">ANK repeat</keyword>
<dbReference type="AlphaFoldDB" id="F9G6C7"/>
<feature type="non-terminal residue" evidence="3">
    <location>
        <position position="1"/>
    </location>
</feature>
<dbReference type="PANTHER" id="PTHR24148">
    <property type="entry name" value="ANKYRIN REPEAT DOMAIN-CONTAINING PROTEIN 39 HOMOLOG-RELATED"/>
    <property type="match status" value="1"/>
</dbReference>
<dbReference type="OrthoDB" id="194358at2759"/>
<feature type="domain" description="Heterokaryon incompatibility" evidence="2">
    <location>
        <begin position="512"/>
        <end position="639"/>
    </location>
</feature>
<dbReference type="Pfam" id="PF12796">
    <property type="entry name" value="Ank_2"/>
    <property type="match status" value="1"/>
</dbReference>
<feature type="repeat" description="ANK" evidence="1">
    <location>
        <begin position="1044"/>
        <end position="1076"/>
    </location>
</feature>
<evidence type="ECO:0000313" key="3">
    <source>
        <dbReference type="EMBL" id="EGU75280.1"/>
    </source>
</evidence>
<sequence>EYLILGSQSPFEELFSLLVFGRAIAGSETPAFLLKWSDDGQILSYRDDIVVHMEQFRRLPKALLERAESLCEQLMYGWKPLCDLFSVKDDMSNRTHGFSFVNHPKNGLAEAYLELSLKACTSQVNPLSRKGRWNQKAILAYLKKEEALREVLSGLMLMTCGGQPRSPDLLNIRVRNHRTSERSLYVYNGYMIYVTRSHKAKRSTNREFVVARFFASQVGHLMYTHLVYIRPFVDMLAREQLPHINGCSPFFFRSRSEPDSPHWSTERLSNTVRRFTQEVWDKGIVDMYDGRGGYGLRSGTTNHSGFTITAFLTRSGTVIQDQSRPLHHDEFRVIVLPGPCGSFQRGMKLSPSTLDSGLFCASCIHPAAFCREYDAGCATRNHHYKSLNAEADGTVSLCQTDSTMINVRDFALSYSSIAGIPVCLPLRCSMQCDMRNILAMAYAAQPMNFIRRPVHLFKPRCTMSLPFSYGGGRLPGGSIRLLRILAATNEHSPIQCQVFDCALADSGSTRPYEALSYVWGSENKPRSIFIDGCDLPVGENLYVALSHLRDRSIERTIWIDAICINQQDPKEKGHQVQSMAKIYAKASRVIVWLGEAAASSDQALEEIRIAAATNPAISETNHQQAILTLLERPWFQRIWELLTKSIQVLQEVAAARHVLIKCGPTEIDGYAFCSGLSALKLSYETCPNREGLIRSVAYLIRDAVFRPRYETSRSGRFSLDIRPLSELVDMYHTRKATDRRDKVYALLGMSSDDPSAAKLSADYETSSWEKVFQKLIKFSISDRMSVDTWPDKEVAVIKGKGCVLGVVSNVGRVIGRDDRQSVGITWRNAPNHSHTKGEHSPPWTFQASAKSIRIGDAVCLLQGASRPTIVRPCHDYSAVILIAAPLPDDRTTSIKWSELLRSIETFPNDFLLIWDWNVSEDKSQDGEGYQNFITNSEMGLQVYLEKATRLRDVGLLRHGMERYEDAAKSLGEAVKVCDTALRSVDNPELAPPGYGPWRQAMVDLLIKDKEGWAPLYLAAWNGNEAIVKLLLDTDKVDPDCKDKDGRAPLSYAAEKGHAEVVSVLIGKNCNVNVTERGGATPLARAIDSGSKVVLETLLKNGAKLNYMYQVSYER</sequence>
<dbReference type="PROSITE" id="PS50088">
    <property type="entry name" value="ANK_REPEAT"/>
    <property type="match status" value="3"/>
</dbReference>
<dbReference type="PANTHER" id="PTHR24148:SF78">
    <property type="entry name" value="HETEROKARYON INCOMPATIBILITY DOMAIN-CONTAINING PROTEIN"/>
    <property type="match status" value="1"/>
</dbReference>
<dbReference type="EMBL" id="AFQF01003504">
    <property type="protein sequence ID" value="EGU75280.1"/>
    <property type="molecule type" value="Genomic_DNA"/>
</dbReference>
<dbReference type="STRING" id="660025.F9G6C7"/>
<reference evidence="3" key="1">
    <citation type="journal article" date="2012" name="Mol. Plant Microbe Interact.">
        <title>A highly conserved effector in Fusarium oxysporum is required for full virulence on Arabidopsis.</title>
        <authorList>
            <person name="Thatcher L.F."/>
            <person name="Gardiner D.M."/>
            <person name="Kazan K."/>
            <person name="Manners J."/>
        </authorList>
    </citation>
    <scope>NUCLEOTIDE SEQUENCE [LARGE SCALE GENOMIC DNA]</scope>
    <source>
        <strain evidence="3">Fo5176</strain>
    </source>
</reference>
<dbReference type="InterPro" id="IPR010730">
    <property type="entry name" value="HET"/>
</dbReference>
<accession>F9G6C7</accession>